<feature type="domain" description="Pyrrolo-quinoline quinone repeat" evidence="1">
    <location>
        <begin position="249"/>
        <end position="352"/>
    </location>
</feature>
<dbReference type="PANTHER" id="PTHR34512">
    <property type="entry name" value="CELL SURFACE PROTEIN"/>
    <property type="match status" value="1"/>
</dbReference>
<dbReference type="InterPro" id="IPR002372">
    <property type="entry name" value="PQQ_rpt_dom"/>
</dbReference>
<sequence length="413" mass="43307">MYFNQNVTRSNRMPSRRQTLAGIGLAAAGLVGGDATTAAQSPSATLDWPMARYDAAGTGYNPDASGPKDDPQVAWAGDLERTGGLEPDPPVVVDGTVYAGTENLFALDAATGDVWFSYDNYGVSHSSPACAATSIYRTKTLAISSSGGTVGLNAGGGMALFGVHVGNQRWRGPGTEPEPSVFGPSKAPPPVTVGETVYAVAPTTSDIVALEADNGRERWRRRFPGGDIGGTVFRPAVSGDTVYATGWPSDVAAFDAETGSTQWAESLDDADVNRPPTATETGVVVPTRRGVTLYEDNGDVRWTRNLDGNATEGAVTVAEGRVFVTDGDESLYALDLETGADVWSVAFSHEATPVVADGIVYMTSGAELIAFDAATGDRRFTRESEWYFSPPAVGDGVLYVVDGDQVLALEDDP</sequence>
<dbReference type="EMBL" id="SHMP01000003">
    <property type="protein sequence ID" value="RZV11576.1"/>
    <property type="molecule type" value="Genomic_DNA"/>
</dbReference>
<dbReference type="Gene3D" id="2.40.10.480">
    <property type="match status" value="1"/>
</dbReference>
<reference evidence="2 3" key="1">
    <citation type="submission" date="2019-02" db="EMBL/GenBank/DDBJ databases">
        <title>Genomic Encyclopedia of Archaeal and Bacterial Type Strains, Phase II (KMG-II): from individual species to whole genera.</title>
        <authorList>
            <person name="Goeker M."/>
        </authorList>
    </citation>
    <scope>NUCLEOTIDE SEQUENCE [LARGE SCALE GENOMIC DNA]</scope>
    <source>
        <strain evidence="2 3">DSM 18328</strain>
    </source>
</reference>
<dbReference type="InterPro" id="IPR018391">
    <property type="entry name" value="PQQ_b-propeller_rpt"/>
</dbReference>
<dbReference type="InterPro" id="IPR011047">
    <property type="entry name" value="Quinoprotein_ADH-like_sf"/>
</dbReference>
<dbReference type="Proteomes" id="UP000291097">
    <property type="component" value="Unassembled WGS sequence"/>
</dbReference>
<dbReference type="AlphaFoldDB" id="A0A482YAP0"/>
<comment type="caution">
    <text evidence="2">The sequence shown here is derived from an EMBL/GenBank/DDBJ whole genome shotgun (WGS) entry which is preliminary data.</text>
</comment>
<organism evidence="2 3">
    <name type="scientific">Natrinema hispanicum</name>
    <dbReference type="NCBI Taxonomy" id="392421"/>
    <lineage>
        <taxon>Archaea</taxon>
        <taxon>Methanobacteriati</taxon>
        <taxon>Methanobacteriota</taxon>
        <taxon>Stenosarchaea group</taxon>
        <taxon>Halobacteria</taxon>
        <taxon>Halobacteriales</taxon>
        <taxon>Natrialbaceae</taxon>
        <taxon>Natrinema</taxon>
    </lineage>
</organism>
<dbReference type="Gene3D" id="2.140.10.10">
    <property type="entry name" value="Quinoprotein alcohol dehydrogenase-like superfamily"/>
    <property type="match status" value="1"/>
</dbReference>
<protein>
    <submittedName>
        <fullName evidence="2">Outer membrane protein assembly factor BamB</fullName>
    </submittedName>
</protein>
<proteinExistence type="predicted"/>
<evidence type="ECO:0000259" key="1">
    <source>
        <dbReference type="Pfam" id="PF13360"/>
    </source>
</evidence>
<dbReference type="SMART" id="SM00564">
    <property type="entry name" value="PQQ"/>
    <property type="match status" value="6"/>
</dbReference>
<dbReference type="InterPro" id="IPR015943">
    <property type="entry name" value="WD40/YVTN_repeat-like_dom_sf"/>
</dbReference>
<evidence type="ECO:0000313" key="2">
    <source>
        <dbReference type="EMBL" id="RZV11576.1"/>
    </source>
</evidence>
<evidence type="ECO:0000313" key="3">
    <source>
        <dbReference type="Proteomes" id="UP000291097"/>
    </source>
</evidence>
<dbReference type="PANTHER" id="PTHR34512:SF30">
    <property type="entry name" value="OUTER MEMBRANE PROTEIN ASSEMBLY FACTOR BAMB"/>
    <property type="match status" value="1"/>
</dbReference>
<name>A0A482YAP0_9EURY</name>
<dbReference type="Gene3D" id="2.130.10.10">
    <property type="entry name" value="YVTN repeat-like/Quinoprotein amine dehydrogenase"/>
    <property type="match status" value="1"/>
</dbReference>
<gene>
    <name evidence="2" type="ORF">BDK88_0455</name>
</gene>
<dbReference type="Pfam" id="PF13360">
    <property type="entry name" value="PQQ_2"/>
    <property type="match status" value="1"/>
</dbReference>
<dbReference type="SUPFAM" id="SSF50998">
    <property type="entry name" value="Quinoprotein alcohol dehydrogenase-like"/>
    <property type="match status" value="2"/>
</dbReference>
<accession>A0A482YAP0</accession>